<sequence length="117" mass="13605">MEAHPDLSDDRRNALLQSLTAVGLSKPLGYLPLYTIEKFLRLTPKTLADAAAKRSLARFKSMQQPVASRAVRFMHTIVRRWRAFCRETLLSFEPLDFLWTRMNLYSRSLQYGLRTNT</sequence>
<dbReference type="EnsemblBacteria" id="CAK03299">
    <property type="protein sequence ID" value="CAK03299"/>
    <property type="gene ID" value="pRL110349"/>
</dbReference>
<name>Q1M640_RHIJ3</name>
<dbReference type="AlphaFoldDB" id="Q1M640"/>
<dbReference type="EMBL" id="AM236085">
    <property type="protein sequence ID" value="CAK03299.1"/>
    <property type="molecule type" value="Genomic_DNA"/>
</dbReference>
<keyword evidence="1" id="KW-0614">Plasmid</keyword>
<geneLocation type="plasmid" evidence="1 2">
    <name>pRL11</name>
</geneLocation>
<gene>
    <name evidence="1" type="ordered locus">pRL110349</name>
</gene>
<dbReference type="RefSeq" id="WP_011655089.1">
    <property type="nucleotide sequence ID" value="NC_008384.1"/>
</dbReference>
<accession>Q1M640</accession>
<proteinExistence type="predicted"/>
<dbReference type="KEGG" id="rle:pRL110349"/>
<evidence type="ECO:0000313" key="2">
    <source>
        <dbReference type="Proteomes" id="UP000006575"/>
    </source>
</evidence>
<protein>
    <submittedName>
        <fullName evidence="1">Uncharacterized protein</fullName>
    </submittedName>
</protein>
<organism evidence="1 2">
    <name type="scientific">Rhizobium johnstonii (strain DSM 114642 / LMG 32736 / 3841)</name>
    <name type="common">Rhizobium leguminosarum bv. viciae</name>
    <dbReference type="NCBI Taxonomy" id="216596"/>
    <lineage>
        <taxon>Bacteria</taxon>
        <taxon>Pseudomonadati</taxon>
        <taxon>Pseudomonadota</taxon>
        <taxon>Alphaproteobacteria</taxon>
        <taxon>Hyphomicrobiales</taxon>
        <taxon>Rhizobiaceae</taxon>
        <taxon>Rhizobium/Agrobacterium group</taxon>
        <taxon>Rhizobium</taxon>
        <taxon>Rhizobium johnstonii</taxon>
    </lineage>
</organism>
<evidence type="ECO:0000313" key="1">
    <source>
        <dbReference type="EMBL" id="CAK03299.1"/>
    </source>
</evidence>
<keyword evidence="2" id="KW-1185">Reference proteome</keyword>
<reference evidence="1 2" key="1">
    <citation type="journal article" date="2006" name="Genome Biol.">
        <title>The genome of Rhizobium leguminosarum has recognizable core and accessory components.</title>
        <authorList>
            <person name="Young J.W."/>
            <person name="Crossman L.C."/>
            <person name="Johnston A.W.B."/>
            <person name="Thomson N.R."/>
            <person name="Ghazoui Z.F."/>
            <person name="Hull K.H."/>
            <person name="Wexler M."/>
            <person name="Curson A.R.J."/>
            <person name="Todd J.D."/>
            <person name="Poole P.S."/>
            <person name="Mauchline T.H."/>
            <person name="East A.K."/>
            <person name="Quail M.A."/>
            <person name="Churcher C."/>
            <person name="Arrowsmith C."/>
            <person name="Cherevach A."/>
            <person name="Chillingworth T."/>
            <person name="Clarke K."/>
            <person name="Cronin A."/>
            <person name="Davis P."/>
            <person name="Fraser A."/>
            <person name="Hance Z."/>
            <person name="Hauser H."/>
            <person name="Jagels K."/>
            <person name="Moule S."/>
            <person name="Mungall K."/>
            <person name="Norbertczak H."/>
            <person name="Rabbinowitsch E."/>
            <person name="Sanders M."/>
            <person name="Simmonds M."/>
            <person name="Whitehead S."/>
            <person name="Parkhill J."/>
        </authorList>
    </citation>
    <scope>NUCLEOTIDE SEQUENCE [LARGE SCALE GENOMIC DNA]</scope>
    <source>
        <strain evidence="2">DSM 114642 / LMG 32736 / 3841</strain>
    </source>
</reference>
<dbReference type="Proteomes" id="UP000006575">
    <property type="component" value="Plasmid pRL11"/>
</dbReference>
<dbReference type="HOGENOM" id="CLU_2082963_0_0_5"/>
<dbReference type="GeneID" id="303211046"/>